<dbReference type="Gene3D" id="3.10.10.10">
    <property type="entry name" value="HIV Type 1 Reverse Transcriptase, subunit A, domain 1"/>
    <property type="match status" value="1"/>
</dbReference>
<feature type="compositionally biased region" description="Polar residues" evidence="12">
    <location>
        <begin position="1128"/>
        <end position="1147"/>
    </location>
</feature>
<dbReference type="InterPro" id="IPR001878">
    <property type="entry name" value="Znf_CCHC"/>
</dbReference>
<protein>
    <recommendedName>
        <fullName evidence="1">molybdopterin molybdotransferase</fullName>
        <ecNumber evidence="1">2.10.1.1</ecNumber>
    </recommendedName>
</protein>
<reference evidence="14 15" key="1">
    <citation type="journal article" date="2018" name="Cell">
        <title>The Chara Genome: Secondary Complexity and Implications for Plant Terrestrialization.</title>
        <authorList>
            <person name="Nishiyama T."/>
            <person name="Sakayama H."/>
            <person name="Vries J.D."/>
            <person name="Buschmann H."/>
            <person name="Saint-Marcoux D."/>
            <person name="Ullrich K.K."/>
            <person name="Haas F.B."/>
            <person name="Vanderstraeten L."/>
            <person name="Becker D."/>
            <person name="Lang D."/>
            <person name="Vosolsobe S."/>
            <person name="Rombauts S."/>
            <person name="Wilhelmsson P.K.I."/>
            <person name="Janitza P."/>
            <person name="Kern R."/>
            <person name="Heyl A."/>
            <person name="Rumpler F."/>
            <person name="Villalobos L.I.A.C."/>
            <person name="Clay J.M."/>
            <person name="Skokan R."/>
            <person name="Toyoda A."/>
            <person name="Suzuki Y."/>
            <person name="Kagoshima H."/>
            <person name="Schijlen E."/>
            <person name="Tajeshwar N."/>
            <person name="Catarino B."/>
            <person name="Hetherington A.J."/>
            <person name="Saltykova A."/>
            <person name="Bonnot C."/>
            <person name="Breuninger H."/>
            <person name="Symeonidi A."/>
            <person name="Radhakrishnan G.V."/>
            <person name="Van Nieuwerburgh F."/>
            <person name="Deforce D."/>
            <person name="Chang C."/>
            <person name="Karol K.G."/>
            <person name="Hedrich R."/>
            <person name="Ulvskov P."/>
            <person name="Glockner G."/>
            <person name="Delwiche C.F."/>
            <person name="Petrasek J."/>
            <person name="Van de Peer Y."/>
            <person name="Friml J."/>
            <person name="Beilby M."/>
            <person name="Dolan L."/>
            <person name="Kohara Y."/>
            <person name="Sugano S."/>
            <person name="Fujiyama A."/>
            <person name="Delaux P.-M."/>
            <person name="Quint M."/>
            <person name="TheiBen G."/>
            <person name="Hagemann M."/>
            <person name="Harholt J."/>
            <person name="Dunand C."/>
            <person name="Zachgo S."/>
            <person name="Langdale J."/>
            <person name="Maumus F."/>
            <person name="Straeten D.V.D."/>
            <person name="Gould S.B."/>
            <person name="Rensing S.A."/>
        </authorList>
    </citation>
    <scope>NUCLEOTIDE SEQUENCE [LARGE SCALE GENOMIC DNA]</scope>
    <source>
        <strain evidence="14 15">S276</strain>
    </source>
</reference>
<feature type="region of interest" description="Disordered" evidence="12">
    <location>
        <begin position="793"/>
        <end position="822"/>
    </location>
</feature>
<evidence type="ECO:0000256" key="8">
    <source>
        <dbReference type="ARBA" id="ARBA00022918"/>
    </source>
</evidence>
<dbReference type="Gramene" id="GBG65803">
    <property type="protein sequence ID" value="GBG65803"/>
    <property type="gene ID" value="CBR_g53773"/>
</dbReference>
<feature type="domain" description="CCHC-type" evidence="13">
    <location>
        <begin position="1093"/>
        <end position="1108"/>
    </location>
</feature>
<dbReference type="Proteomes" id="UP000265515">
    <property type="component" value="Unassembled WGS sequence"/>
</dbReference>
<keyword evidence="10" id="KW-0862">Zinc</keyword>
<evidence type="ECO:0000313" key="14">
    <source>
        <dbReference type="EMBL" id="GBG65803.1"/>
    </source>
</evidence>
<comment type="caution">
    <text evidence="14">The sequence shown here is derived from an EMBL/GenBank/DDBJ whole genome shotgun (WGS) entry which is preliminary data.</text>
</comment>
<feature type="compositionally biased region" description="Basic and acidic residues" evidence="12">
    <location>
        <begin position="443"/>
        <end position="456"/>
    </location>
</feature>
<evidence type="ECO:0000256" key="11">
    <source>
        <dbReference type="SAM" id="Coils"/>
    </source>
</evidence>
<evidence type="ECO:0000256" key="9">
    <source>
        <dbReference type="ARBA" id="ARBA00023150"/>
    </source>
</evidence>
<keyword evidence="15" id="KW-1185">Reference proteome</keyword>
<dbReference type="PROSITE" id="PS50158">
    <property type="entry name" value="ZF_CCHC"/>
    <property type="match status" value="1"/>
</dbReference>
<dbReference type="Gene3D" id="3.40.980.10">
    <property type="entry name" value="MoaB/Mog-like domain"/>
    <property type="match status" value="1"/>
</dbReference>
<dbReference type="Pfam" id="PF00994">
    <property type="entry name" value="MoCF_biosynth"/>
    <property type="match status" value="1"/>
</dbReference>
<dbReference type="SUPFAM" id="SSF56672">
    <property type="entry name" value="DNA/RNA polymerases"/>
    <property type="match status" value="1"/>
</dbReference>
<dbReference type="FunFam" id="3.10.10.10:FF:000007">
    <property type="entry name" value="Retrovirus-related Pol polyprotein from transposon 17.6-like Protein"/>
    <property type="match status" value="1"/>
</dbReference>
<dbReference type="CDD" id="cd01647">
    <property type="entry name" value="RT_LTR"/>
    <property type="match status" value="1"/>
</dbReference>
<dbReference type="PROSITE" id="PS01078">
    <property type="entry name" value="MOCF_BIOSYNTHESIS_1"/>
    <property type="match status" value="1"/>
</dbReference>
<dbReference type="SUPFAM" id="SSF63867">
    <property type="entry name" value="MoeA C-terminal domain-like"/>
    <property type="match status" value="1"/>
</dbReference>
<keyword evidence="2" id="KW-0645">Protease</keyword>
<dbReference type="InterPro" id="IPR001453">
    <property type="entry name" value="MoaB/Mog_dom"/>
</dbReference>
<dbReference type="Gene3D" id="2.40.340.10">
    <property type="entry name" value="MoeA, C-terminal, domain IV"/>
    <property type="match status" value="1"/>
</dbReference>
<dbReference type="GO" id="GO:0008270">
    <property type="term" value="F:zinc ion binding"/>
    <property type="evidence" value="ECO:0007669"/>
    <property type="project" value="UniProtKB-KW"/>
</dbReference>
<feature type="compositionally biased region" description="Low complexity" evidence="12">
    <location>
        <begin position="374"/>
        <end position="388"/>
    </location>
</feature>
<dbReference type="Pfam" id="PF03454">
    <property type="entry name" value="MoeA_C"/>
    <property type="match status" value="1"/>
</dbReference>
<dbReference type="PANTHER" id="PTHR24559:SF444">
    <property type="entry name" value="REVERSE TRANSCRIPTASE DOMAIN-CONTAINING PROTEIN"/>
    <property type="match status" value="1"/>
</dbReference>
<evidence type="ECO:0000256" key="3">
    <source>
        <dbReference type="ARBA" id="ARBA00022679"/>
    </source>
</evidence>
<feature type="compositionally biased region" description="Basic residues" evidence="12">
    <location>
        <begin position="356"/>
        <end position="369"/>
    </location>
</feature>
<feature type="region of interest" description="Disordered" evidence="12">
    <location>
        <begin position="1048"/>
        <end position="1074"/>
    </location>
</feature>
<keyword evidence="11" id="KW-0175">Coiled coil</keyword>
<dbReference type="AlphaFoldDB" id="A0A388K784"/>
<dbReference type="EMBL" id="BFEA01000066">
    <property type="protein sequence ID" value="GBG65803.1"/>
    <property type="molecule type" value="Genomic_DNA"/>
</dbReference>
<dbReference type="InterPro" id="IPR043128">
    <property type="entry name" value="Rev_trsase/Diguanyl_cyclase"/>
</dbReference>
<evidence type="ECO:0000313" key="15">
    <source>
        <dbReference type="Proteomes" id="UP000265515"/>
    </source>
</evidence>
<proteinExistence type="predicted"/>
<dbReference type="GO" id="GO:0008233">
    <property type="term" value="F:peptidase activity"/>
    <property type="evidence" value="ECO:0007669"/>
    <property type="project" value="UniProtKB-KW"/>
</dbReference>
<keyword evidence="3" id="KW-0808">Transferase</keyword>
<evidence type="ECO:0000256" key="10">
    <source>
        <dbReference type="PROSITE-ProRule" id="PRU00047"/>
    </source>
</evidence>
<keyword evidence="4" id="KW-0548">Nucleotidyltransferase</keyword>
<dbReference type="SUPFAM" id="SSF53218">
    <property type="entry name" value="Molybdenum cofactor biosynthesis proteins"/>
    <property type="match status" value="1"/>
</dbReference>
<evidence type="ECO:0000256" key="1">
    <source>
        <dbReference type="ARBA" id="ARBA00013269"/>
    </source>
</evidence>
<dbReference type="GO" id="GO:0061599">
    <property type="term" value="F:molybdopterin molybdotransferase activity"/>
    <property type="evidence" value="ECO:0007669"/>
    <property type="project" value="UniProtKB-EC"/>
</dbReference>
<dbReference type="InterPro" id="IPR043502">
    <property type="entry name" value="DNA/RNA_pol_sf"/>
</dbReference>
<dbReference type="EC" id="2.10.1.1" evidence="1"/>
<evidence type="ECO:0000259" key="13">
    <source>
        <dbReference type="PROSITE" id="PS50158"/>
    </source>
</evidence>
<dbReference type="Pfam" id="PF00078">
    <property type="entry name" value="RVT_1"/>
    <property type="match status" value="1"/>
</dbReference>
<evidence type="ECO:0000256" key="2">
    <source>
        <dbReference type="ARBA" id="ARBA00022670"/>
    </source>
</evidence>
<keyword evidence="10" id="KW-0863">Zinc-finger</keyword>
<dbReference type="InterPro" id="IPR000477">
    <property type="entry name" value="RT_dom"/>
</dbReference>
<name>A0A388K784_CHABU</name>
<dbReference type="STRING" id="69332.A0A388K784"/>
<dbReference type="InterPro" id="IPR005111">
    <property type="entry name" value="MoeA_C_domain_IV"/>
</dbReference>
<dbReference type="CDD" id="cd00886">
    <property type="entry name" value="MogA_MoaB"/>
    <property type="match status" value="1"/>
</dbReference>
<evidence type="ECO:0000256" key="5">
    <source>
        <dbReference type="ARBA" id="ARBA00022722"/>
    </source>
</evidence>
<dbReference type="InterPro" id="IPR008284">
    <property type="entry name" value="MoCF_biosynth_CS"/>
</dbReference>
<feature type="coiled-coil region" evidence="11">
    <location>
        <begin position="639"/>
        <end position="666"/>
    </location>
</feature>
<keyword evidence="9" id="KW-0501">Molybdenum cofactor biosynthesis</keyword>
<evidence type="ECO:0000256" key="7">
    <source>
        <dbReference type="ARBA" id="ARBA00022801"/>
    </source>
</evidence>
<dbReference type="InterPro" id="IPR053134">
    <property type="entry name" value="RNA-dir_DNA_polymerase"/>
</dbReference>
<gene>
    <name evidence="14" type="ORF">CBR_g53773</name>
</gene>
<feature type="region of interest" description="Disordered" evidence="12">
    <location>
        <begin position="349"/>
        <end position="471"/>
    </location>
</feature>
<keyword evidence="5" id="KW-0540">Nuclease</keyword>
<dbReference type="InterPro" id="IPR036688">
    <property type="entry name" value="MoeA_C_domain_IV_sf"/>
</dbReference>
<dbReference type="OrthoDB" id="4349954at2759"/>
<evidence type="ECO:0000256" key="12">
    <source>
        <dbReference type="SAM" id="MobiDB-lite"/>
    </source>
</evidence>
<dbReference type="PANTHER" id="PTHR24559">
    <property type="entry name" value="TRANSPOSON TY3-I GAG-POL POLYPROTEIN"/>
    <property type="match status" value="1"/>
</dbReference>
<dbReference type="SMART" id="SM00852">
    <property type="entry name" value="MoCF_biosynth"/>
    <property type="match status" value="1"/>
</dbReference>
<sequence length="1147" mass="125365">MFLQTVAVADSSPTDLSSNPRVVRLLDEFVDIFESPTGVVPDRPISHDIILEVGAVPLKGSIYCMSKEELTVLHTQLDDLLDKSWIRPSSSPYGAPVLFVWKKNKDLRSCIDYRKLNAQTIKNVGPLPHIDDLLERMGGANYFSKLDLKSGYHQISIRPNDRYKSAFKTRYGHFEWVVMPFGLTNASTTFQAAMANEFRAMLDRFVLVYLDDISSIAGHWRIILSTFDECWRCFAAPSTKPTATSANLIEVKLAQSLKLDPERPEYHRVTVHWEASDSESHGRFVAESTGKQASSRLLSVRSTNAILELPRGDGAVSAGTYVSALVIGDIRDMPCSEDVHAGLSKGLAGQKCSEKHGRHHHGHHHRRHDHPHEPAAANEQAEQSASQRSGEEHSRSNPSSGNGEGKESADHAGAGEGQSAGAKHHHHRHRHHHHHHHQPNNKQQHETKQESSKDRGSSASGGDRSCGQQEKLADVNVRVAVLTVSDTVAVRNGPDRSGSRAAKAVAEQSVRLGGAAVVAMEVVPDEIEKIQETIKRWSDEEDMHLIITTGGTGFSPRDVTPEATKPLLHREAPGFVQVMLNEALKQISQASSSGVVGSTVAQTVSQSTGIMASQAAVLTPEDVTIQQAALQEAHLQRALGEIKAEKEKMIRRRARMQRRVADIEELERMDLTNMDDDVRVVRRALLGIIEMQEHQTTILHDIQQSLAVLAGRAQATPSPAGPGAWPVSYPPFSVPPVTGVSPYVAPSSVAIVSLGMPLSRGVTTGSSVQVPVQTVFTQSPLQVAVTTQPAVSQPVQPQGMQPQQLAQQPVSPGPQPGVMQGPGQTQWVPMTAIATPKPFTRDKRGEDLDTWLRAVPVYVRCKLTLPHEEVLVAASYLEGSAARWLSGLVQIQGYGHDFRAWAATQKLDDFLKMVDERWHDPQEAQRATDAILTLHTRQFKSVLLTSYLRCFSQTLRNQLAKEANINMHNFPSFSKVALDLEAKIGHGQAPSTDGRKKTLPPNWKAKGRLMFVDNDGSTIEVDGNFQEGVGLEAGSIDASEGRVVAAISQKGQATGRRRGGSQSRSQVDPNAPSWEKAGLTEDVWRDRYSRKACIRCGQYGHSQFKCRNKKVMEMIPPTMGQVLGSSHPVGSNVASTSGSAPGNTSGQ</sequence>
<organism evidence="14 15">
    <name type="scientific">Chara braunii</name>
    <name type="common">Braun's stonewort</name>
    <dbReference type="NCBI Taxonomy" id="69332"/>
    <lineage>
        <taxon>Eukaryota</taxon>
        <taxon>Viridiplantae</taxon>
        <taxon>Streptophyta</taxon>
        <taxon>Charophyceae</taxon>
        <taxon>Charales</taxon>
        <taxon>Characeae</taxon>
        <taxon>Chara</taxon>
    </lineage>
</organism>
<feature type="compositionally biased region" description="Basic residues" evidence="12">
    <location>
        <begin position="422"/>
        <end position="439"/>
    </location>
</feature>
<keyword evidence="7" id="KW-0378">Hydrolase</keyword>
<keyword evidence="6" id="KW-0255">Endonuclease</keyword>
<dbReference type="Gene3D" id="3.30.70.270">
    <property type="match status" value="1"/>
</dbReference>
<feature type="compositionally biased region" description="Low complexity" evidence="12">
    <location>
        <begin position="457"/>
        <end position="467"/>
    </location>
</feature>
<feature type="region of interest" description="Disordered" evidence="12">
    <location>
        <begin position="1123"/>
        <end position="1147"/>
    </location>
</feature>
<dbReference type="InterPro" id="IPR036425">
    <property type="entry name" value="MoaB/Mog-like_dom_sf"/>
</dbReference>
<keyword evidence="10" id="KW-0479">Metal-binding</keyword>
<dbReference type="GO" id="GO:0004519">
    <property type="term" value="F:endonuclease activity"/>
    <property type="evidence" value="ECO:0007669"/>
    <property type="project" value="UniProtKB-KW"/>
</dbReference>
<keyword evidence="8" id="KW-0695">RNA-directed DNA polymerase</keyword>
<evidence type="ECO:0000256" key="4">
    <source>
        <dbReference type="ARBA" id="ARBA00022695"/>
    </source>
</evidence>
<dbReference type="GO" id="GO:0003964">
    <property type="term" value="F:RNA-directed DNA polymerase activity"/>
    <property type="evidence" value="ECO:0007669"/>
    <property type="project" value="UniProtKB-KW"/>
</dbReference>
<dbReference type="GO" id="GO:0006777">
    <property type="term" value="P:Mo-molybdopterin cofactor biosynthetic process"/>
    <property type="evidence" value="ECO:0007669"/>
    <property type="project" value="UniProtKB-KW"/>
</dbReference>
<accession>A0A388K784</accession>
<dbReference type="GO" id="GO:0006508">
    <property type="term" value="P:proteolysis"/>
    <property type="evidence" value="ECO:0007669"/>
    <property type="project" value="UniProtKB-KW"/>
</dbReference>
<dbReference type="GO" id="GO:0003676">
    <property type="term" value="F:nucleic acid binding"/>
    <property type="evidence" value="ECO:0007669"/>
    <property type="project" value="InterPro"/>
</dbReference>
<evidence type="ECO:0000256" key="6">
    <source>
        <dbReference type="ARBA" id="ARBA00022759"/>
    </source>
</evidence>